<evidence type="ECO:0008006" key="4">
    <source>
        <dbReference type="Google" id="ProtNLM"/>
    </source>
</evidence>
<protein>
    <recommendedName>
        <fullName evidence="4">Cyclase</fullName>
    </recommendedName>
</protein>
<dbReference type="Proteomes" id="UP001500603">
    <property type="component" value="Unassembled WGS sequence"/>
</dbReference>
<comment type="caution">
    <text evidence="2">The sequence shown here is derived from an EMBL/GenBank/DDBJ whole genome shotgun (WGS) entry which is preliminary data.</text>
</comment>
<dbReference type="EMBL" id="BAABJM010000004">
    <property type="protein sequence ID" value="GAA5061351.1"/>
    <property type="molecule type" value="Genomic_DNA"/>
</dbReference>
<reference evidence="3" key="1">
    <citation type="journal article" date="2019" name="Int. J. Syst. Evol. Microbiol.">
        <title>The Global Catalogue of Microorganisms (GCM) 10K type strain sequencing project: providing services to taxonomists for standard genome sequencing and annotation.</title>
        <authorList>
            <consortium name="The Broad Institute Genomics Platform"/>
            <consortium name="The Broad Institute Genome Sequencing Center for Infectious Disease"/>
            <person name="Wu L."/>
            <person name="Ma J."/>
        </authorList>
    </citation>
    <scope>NUCLEOTIDE SEQUENCE [LARGE SCALE GENOMIC DNA]</scope>
    <source>
        <strain evidence="3">JCM 18298</strain>
    </source>
</reference>
<sequence>MTTALLIVESAPVSADVLEEYHRWHELVHIPEMLAVEGIVAARRWEAAADSGFLTVYELDVDAETAKANLQAALKSGEMSKPVGVRTDPPPTMRYFTQVRESGE</sequence>
<accession>A0ABP9KLE2</accession>
<evidence type="ECO:0000313" key="2">
    <source>
        <dbReference type="EMBL" id="GAA5061351.1"/>
    </source>
</evidence>
<organism evidence="2 3">
    <name type="scientific">Nocardia callitridis</name>
    <dbReference type="NCBI Taxonomy" id="648753"/>
    <lineage>
        <taxon>Bacteria</taxon>
        <taxon>Bacillati</taxon>
        <taxon>Actinomycetota</taxon>
        <taxon>Actinomycetes</taxon>
        <taxon>Mycobacteriales</taxon>
        <taxon>Nocardiaceae</taxon>
        <taxon>Nocardia</taxon>
    </lineage>
</organism>
<evidence type="ECO:0000256" key="1">
    <source>
        <dbReference type="SAM" id="MobiDB-lite"/>
    </source>
</evidence>
<dbReference type="RefSeq" id="WP_345497482.1">
    <property type="nucleotide sequence ID" value="NZ_BAABJM010000004.1"/>
</dbReference>
<proteinExistence type="predicted"/>
<evidence type="ECO:0000313" key="3">
    <source>
        <dbReference type="Proteomes" id="UP001500603"/>
    </source>
</evidence>
<feature type="region of interest" description="Disordered" evidence="1">
    <location>
        <begin position="78"/>
        <end position="104"/>
    </location>
</feature>
<name>A0ABP9KLE2_9NOCA</name>
<keyword evidence="3" id="KW-1185">Reference proteome</keyword>
<gene>
    <name evidence="2" type="ORF">GCM10023318_43800</name>
</gene>